<dbReference type="GO" id="GO:0031428">
    <property type="term" value="C:box C/D methylation guide snoRNP complex"/>
    <property type="evidence" value="ECO:0007669"/>
    <property type="project" value="InterPro"/>
</dbReference>
<dbReference type="PANTHER" id="PTHR10894">
    <property type="entry name" value="NUCLEOLAR PROTEIN 5 NUCLEOLAR PROTEIN NOP5 NOP58"/>
    <property type="match status" value="1"/>
</dbReference>
<dbReference type="InterPro" id="IPR045056">
    <property type="entry name" value="Nop56/Nop58"/>
</dbReference>
<reference evidence="2" key="1">
    <citation type="submission" date="2015-04" db="UniProtKB">
        <authorList>
            <consortium name="EnsemblPlants"/>
        </authorList>
    </citation>
    <scope>IDENTIFICATION</scope>
</reference>
<dbReference type="Gramene" id="OPUNC05G00870.2">
    <property type="protein sequence ID" value="OPUNC05G00870.2"/>
    <property type="gene ID" value="OPUNC05G00870"/>
</dbReference>
<dbReference type="EnsemblPlants" id="OPUNC05G00870.2">
    <property type="protein sequence ID" value="OPUNC05G00870.2"/>
    <property type="gene ID" value="OPUNC05G00870"/>
</dbReference>
<dbReference type="GO" id="GO:0032040">
    <property type="term" value="C:small-subunit processome"/>
    <property type="evidence" value="ECO:0007669"/>
    <property type="project" value="InterPro"/>
</dbReference>
<keyword evidence="3" id="KW-1185">Reference proteome</keyword>
<evidence type="ECO:0000313" key="2">
    <source>
        <dbReference type="EnsemblPlants" id="OPUNC05G00870.2"/>
    </source>
</evidence>
<reference evidence="2" key="2">
    <citation type="submission" date="2018-05" db="EMBL/GenBank/DDBJ databases">
        <title>OpunRS2 (Oryza punctata Reference Sequence Version 2).</title>
        <authorList>
            <person name="Zhang J."/>
            <person name="Kudrna D."/>
            <person name="Lee S."/>
            <person name="Talag J."/>
            <person name="Welchert J."/>
            <person name="Wing R.A."/>
        </authorList>
    </citation>
    <scope>NUCLEOTIDE SEQUENCE [LARGE SCALE GENOMIC DNA]</scope>
</reference>
<dbReference type="Proteomes" id="UP000026962">
    <property type="component" value="Chromosome 5"/>
</dbReference>
<dbReference type="PANTHER" id="PTHR10894:SF24">
    <property type="entry name" value="OS02G0511800 PROTEIN"/>
    <property type="match status" value="1"/>
</dbReference>
<feature type="compositionally biased region" description="Basic and acidic residues" evidence="1">
    <location>
        <begin position="1"/>
        <end position="14"/>
    </location>
</feature>
<dbReference type="HOGENOM" id="CLU_822275_0_0_1"/>
<name>A0A0E0KXQ0_ORYPU</name>
<dbReference type="OMA" id="ACIVFEC"/>
<sequence>MEDKAAVDEIKEPLQSETEEETSSASESDDDEEEEEKERFCNGLASKLGMISVLFDTPSGFAIFFYDGISSMYDVWAEFAAEYVAKRVVALKEFKTFEDKLIAINHETGVSEELATMIKKYMAPQQKLAIGNNNYKDIIEKDLGTPCMCGPPMDELMWGLKIQMRACIVFECDHCVNKHNDSLRCAAEHLKKISRIETKDWDLVKLVAAFKMVCFPEEKFEPAEWLFSRQQLKRLREDAPKYKDKIFRMPCLSRARKLRFKTARVLFRLVKRAKEAYEAEQEREAASNHEIGPDGKKINPGIDPVMVNELTECDNMLSAQCKEKQVRFIRAPYEHTEK</sequence>
<evidence type="ECO:0000256" key="1">
    <source>
        <dbReference type="SAM" id="MobiDB-lite"/>
    </source>
</evidence>
<feature type="compositionally biased region" description="Acidic residues" evidence="1">
    <location>
        <begin position="17"/>
        <end position="36"/>
    </location>
</feature>
<feature type="region of interest" description="Disordered" evidence="1">
    <location>
        <begin position="1"/>
        <end position="38"/>
    </location>
</feature>
<accession>A0A0E0KXQ0</accession>
<dbReference type="AlphaFoldDB" id="A0A0E0KXQ0"/>
<dbReference type="GO" id="GO:0030515">
    <property type="term" value="F:snoRNA binding"/>
    <property type="evidence" value="ECO:0007669"/>
    <property type="project" value="InterPro"/>
</dbReference>
<protein>
    <submittedName>
        <fullName evidence="2">Uncharacterized protein</fullName>
    </submittedName>
</protein>
<proteinExistence type="predicted"/>
<organism evidence="2">
    <name type="scientific">Oryza punctata</name>
    <name type="common">Red rice</name>
    <dbReference type="NCBI Taxonomy" id="4537"/>
    <lineage>
        <taxon>Eukaryota</taxon>
        <taxon>Viridiplantae</taxon>
        <taxon>Streptophyta</taxon>
        <taxon>Embryophyta</taxon>
        <taxon>Tracheophyta</taxon>
        <taxon>Spermatophyta</taxon>
        <taxon>Magnoliopsida</taxon>
        <taxon>Liliopsida</taxon>
        <taxon>Poales</taxon>
        <taxon>Poaceae</taxon>
        <taxon>BOP clade</taxon>
        <taxon>Oryzoideae</taxon>
        <taxon>Oryzeae</taxon>
        <taxon>Oryzinae</taxon>
        <taxon>Oryza</taxon>
    </lineage>
</organism>
<evidence type="ECO:0000313" key="3">
    <source>
        <dbReference type="Proteomes" id="UP000026962"/>
    </source>
</evidence>